<evidence type="ECO:0000313" key="4">
    <source>
        <dbReference type="Proteomes" id="UP001139559"/>
    </source>
</evidence>
<dbReference type="PANTHER" id="PTHR23416:SF23">
    <property type="entry name" value="ACETYLTRANSFERASE C18B11.09C-RELATED"/>
    <property type="match status" value="1"/>
</dbReference>
<dbReference type="EMBL" id="JAJHVV010000004">
    <property type="protein sequence ID" value="MCK6263213.1"/>
    <property type="molecule type" value="Genomic_DNA"/>
</dbReference>
<dbReference type="GO" id="GO:0005829">
    <property type="term" value="C:cytosol"/>
    <property type="evidence" value="ECO:0007669"/>
    <property type="project" value="TreeGrafter"/>
</dbReference>
<organism evidence="3 4">
    <name type="scientific">Vibrio amylolyticus</name>
    <dbReference type="NCBI Taxonomy" id="2847292"/>
    <lineage>
        <taxon>Bacteria</taxon>
        <taxon>Pseudomonadati</taxon>
        <taxon>Pseudomonadota</taxon>
        <taxon>Gammaproteobacteria</taxon>
        <taxon>Vibrionales</taxon>
        <taxon>Vibrionaceae</taxon>
        <taxon>Vibrio</taxon>
    </lineage>
</organism>
<evidence type="ECO:0000256" key="1">
    <source>
        <dbReference type="ARBA" id="ARBA00007274"/>
    </source>
</evidence>
<name>A0A9X2BKT7_9VIBR</name>
<keyword evidence="3" id="KW-0012">Acyltransferase</keyword>
<accession>A0A9X2BKT7</accession>
<comment type="similarity">
    <text evidence="1">Belongs to the transferase hexapeptide repeat family.</text>
</comment>
<dbReference type="InterPro" id="IPR011004">
    <property type="entry name" value="Trimer_LpxA-like_sf"/>
</dbReference>
<dbReference type="RefSeq" id="WP_248008301.1">
    <property type="nucleotide sequence ID" value="NZ_JAJHVV010000004.1"/>
</dbReference>
<comment type="caution">
    <text evidence="3">The sequence shown here is derived from an EMBL/GenBank/DDBJ whole genome shotgun (WGS) entry which is preliminary data.</text>
</comment>
<keyword evidence="4" id="KW-1185">Reference proteome</keyword>
<evidence type="ECO:0000313" key="3">
    <source>
        <dbReference type="EMBL" id="MCK6263213.1"/>
    </source>
</evidence>
<dbReference type="Pfam" id="PF00132">
    <property type="entry name" value="Hexapep"/>
    <property type="match status" value="1"/>
</dbReference>
<keyword evidence="2" id="KW-0808">Transferase</keyword>
<protein>
    <submittedName>
        <fullName evidence="3">Acyltransferase</fullName>
    </submittedName>
</protein>
<dbReference type="CDD" id="cd04647">
    <property type="entry name" value="LbH_MAT_like"/>
    <property type="match status" value="1"/>
</dbReference>
<evidence type="ECO:0000256" key="2">
    <source>
        <dbReference type="ARBA" id="ARBA00022679"/>
    </source>
</evidence>
<dbReference type="SUPFAM" id="SSF51161">
    <property type="entry name" value="Trimeric LpxA-like enzymes"/>
    <property type="match status" value="1"/>
</dbReference>
<gene>
    <name evidence="3" type="ORF">KP803_07980</name>
</gene>
<dbReference type="Gene3D" id="2.160.10.10">
    <property type="entry name" value="Hexapeptide repeat proteins"/>
    <property type="match status" value="1"/>
</dbReference>
<dbReference type="AlphaFoldDB" id="A0A9X2BKT7"/>
<proteinExistence type="inferred from homology"/>
<reference evidence="3" key="1">
    <citation type="submission" date="2021-11" db="EMBL/GenBank/DDBJ databases">
        <title>Vibrio ZSDE26 sp. nov. and Vibrio ZSDZ34 sp. nov., isolated from coastal seawater in Qingdao.</title>
        <authorList>
            <person name="Zhang P."/>
        </authorList>
    </citation>
    <scope>NUCLEOTIDE SEQUENCE</scope>
    <source>
        <strain evidence="3">ZSDE26</strain>
    </source>
</reference>
<dbReference type="Proteomes" id="UP001139559">
    <property type="component" value="Unassembled WGS sequence"/>
</dbReference>
<sequence>MIEKLILKFHRLRFRLLYGYRKATKCHIYGNFSIIKPSNFMFGENLSVNDFVYINATNKIYVGDNVSLSAGAKLLSTKLNFSDDKNIFEHVSSNISIGDNVQVGSGAIILPGVKIADNVIIGAGCVVTKDIKVSGVYTGIPARKIK</sequence>
<dbReference type="InterPro" id="IPR051159">
    <property type="entry name" value="Hexapeptide_acetyltransf"/>
</dbReference>
<dbReference type="PANTHER" id="PTHR23416">
    <property type="entry name" value="SIALIC ACID SYNTHASE-RELATED"/>
    <property type="match status" value="1"/>
</dbReference>
<dbReference type="InterPro" id="IPR001451">
    <property type="entry name" value="Hexapep"/>
</dbReference>
<dbReference type="GO" id="GO:0008374">
    <property type="term" value="F:O-acyltransferase activity"/>
    <property type="evidence" value="ECO:0007669"/>
    <property type="project" value="TreeGrafter"/>
</dbReference>